<dbReference type="Gene3D" id="2.60.120.10">
    <property type="entry name" value="Jelly Rolls"/>
    <property type="match status" value="1"/>
</dbReference>
<protein>
    <submittedName>
        <fullName evidence="2">Crp/Fnr family transcriptional regulator</fullName>
    </submittedName>
</protein>
<dbReference type="InterPro" id="IPR014710">
    <property type="entry name" value="RmlC-like_jellyroll"/>
</dbReference>
<name>A0ABV8R677_9FLAO</name>
<organism evidence="2 3">
    <name type="scientific">Polaribacter marinivivus</name>
    <dbReference type="NCBI Taxonomy" id="1524260"/>
    <lineage>
        <taxon>Bacteria</taxon>
        <taxon>Pseudomonadati</taxon>
        <taxon>Bacteroidota</taxon>
        <taxon>Flavobacteriia</taxon>
        <taxon>Flavobacteriales</taxon>
        <taxon>Flavobacteriaceae</taxon>
    </lineage>
</organism>
<evidence type="ECO:0000313" key="2">
    <source>
        <dbReference type="EMBL" id="MFC4267885.1"/>
    </source>
</evidence>
<proteinExistence type="predicted"/>
<dbReference type="InterPro" id="IPR018490">
    <property type="entry name" value="cNMP-bd_dom_sf"/>
</dbReference>
<dbReference type="RefSeq" id="WP_377408030.1">
    <property type="nucleotide sequence ID" value="NZ_JBHSCY010000001.1"/>
</dbReference>
<dbReference type="EMBL" id="JBHSCY010000001">
    <property type="protein sequence ID" value="MFC4267885.1"/>
    <property type="molecule type" value="Genomic_DNA"/>
</dbReference>
<dbReference type="Pfam" id="PF00027">
    <property type="entry name" value="cNMP_binding"/>
    <property type="match status" value="1"/>
</dbReference>
<accession>A0ABV8R677</accession>
<dbReference type="SUPFAM" id="SSF51206">
    <property type="entry name" value="cAMP-binding domain-like"/>
    <property type="match status" value="1"/>
</dbReference>
<comment type="caution">
    <text evidence="2">The sequence shown here is derived from an EMBL/GenBank/DDBJ whole genome shotgun (WGS) entry which is preliminary data.</text>
</comment>
<evidence type="ECO:0000259" key="1">
    <source>
        <dbReference type="Pfam" id="PF00027"/>
    </source>
</evidence>
<feature type="domain" description="Cyclic nucleotide-binding" evidence="1">
    <location>
        <begin position="33"/>
        <end position="119"/>
    </location>
</feature>
<dbReference type="CDD" id="cd00038">
    <property type="entry name" value="CAP_ED"/>
    <property type="match status" value="1"/>
</dbReference>
<dbReference type="InterPro" id="IPR000595">
    <property type="entry name" value="cNMP-bd_dom"/>
</dbReference>
<dbReference type="Proteomes" id="UP001595826">
    <property type="component" value="Unassembled WGS sequence"/>
</dbReference>
<evidence type="ECO:0000313" key="3">
    <source>
        <dbReference type="Proteomes" id="UP001595826"/>
    </source>
</evidence>
<sequence>MKSNNSIALEIFKNISLSKKEIDFIDSKFEKISLTKGDVLLSSDTHVTNQYYVFSGCLRSFFVNSLGKDHTTQFAVKDWWISDYISFFTEEKSVMTIECLQDAEIYRLSRKDMNSLCEEIPKIETFFRNKMEKAFASFQKRILEYLSLTAKERYIKFITTYPEIEQCVKNYHIASYLGITTESLSRIRKIII</sequence>
<gene>
    <name evidence="2" type="ORF">ACFOWD_03110</name>
</gene>
<reference evidence="3" key="1">
    <citation type="journal article" date="2019" name="Int. J. Syst. Evol. Microbiol.">
        <title>The Global Catalogue of Microorganisms (GCM) 10K type strain sequencing project: providing services to taxonomists for standard genome sequencing and annotation.</title>
        <authorList>
            <consortium name="The Broad Institute Genomics Platform"/>
            <consortium name="The Broad Institute Genome Sequencing Center for Infectious Disease"/>
            <person name="Wu L."/>
            <person name="Ma J."/>
        </authorList>
    </citation>
    <scope>NUCLEOTIDE SEQUENCE [LARGE SCALE GENOMIC DNA]</scope>
    <source>
        <strain evidence="3">CECT 8655</strain>
    </source>
</reference>
<keyword evidence="3" id="KW-1185">Reference proteome</keyword>